<evidence type="ECO:0000256" key="6">
    <source>
        <dbReference type="ARBA" id="ARBA00032976"/>
    </source>
</evidence>
<dbReference type="InterPro" id="IPR050248">
    <property type="entry name" value="Polysacc_deacetylase_ArnD"/>
</dbReference>
<dbReference type="InterPro" id="IPR002509">
    <property type="entry name" value="NODB_dom"/>
</dbReference>
<dbReference type="OrthoDB" id="276604at2"/>
<dbReference type="PROSITE" id="PS51677">
    <property type="entry name" value="NODB"/>
    <property type="match status" value="1"/>
</dbReference>
<dbReference type="CDD" id="cd10917">
    <property type="entry name" value="CE4_NodB_like_6s_7s"/>
    <property type="match status" value="1"/>
</dbReference>
<dbReference type="GO" id="GO:0046872">
    <property type="term" value="F:metal ion binding"/>
    <property type="evidence" value="ECO:0007669"/>
    <property type="project" value="UniProtKB-KW"/>
</dbReference>
<evidence type="ECO:0000256" key="1">
    <source>
        <dbReference type="ARBA" id="ARBA00003236"/>
    </source>
</evidence>
<evidence type="ECO:0000256" key="3">
    <source>
        <dbReference type="ARBA" id="ARBA00020071"/>
    </source>
</evidence>
<evidence type="ECO:0000259" key="7">
    <source>
        <dbReference type="PROSITE" id="PS51677"/>
    </source>
</evidence>
<keyword evidence="5" id="KW-0378">Hydrolase</keyword>
<dbReference type="InterPro" id="IPR011330">
    <property type="entry name" value="Glyco_hydro/deAcase_b/a-brl"/>
</dbReference>
<evidence type="ECO:0000256" key="4">
    <source>
        <dbReference type="ARBA" id="ARBA00022723"/>
    </source>
</evidence>
<dbReference type="Proteomes" id="UP000189796">
    <property type="component" value="Chromosome I"/>
</dbReference>
<dbReference type="GO" id="GO:0016810">
    <property type="term" value="F:hydrolase activity, acting on carbon-nitrogen (but not peptide) bonds"/>
    <property type="evidence" value="ECO:0007669"/>
    <property type="project" value="InterPro"/>
</dbReference>
<dbReference type="Gene3D" id="3.20.20.370">
    <property type="entry name" value="Glycoside hydrolase/deacetylase"/>
    <property type="match status" value="1"/>
</dbReference>
<evidence type="ECO:0000313" key="8">
    <source>
        <dbReference type="EMBL" id="SHI14878.1"/>
    </source>
</evidence>
<dbReference type="AlphaFoldDB" id="A0A1M5YST3"/>
<dbReference type="PANTHER" id="PTHR10587:SF133">
    <property type="entry name" value="CHITIN DEACETYLASE 1-RELATED"/>
    <property type="match status" value="1"/>
</dbReference>
<name>A0A1M5YST3_9BRAD</name>
<dbReference type="GO" id="GO:0005975">
    <property type="term" value="P:carbohydrate metabolic process"/>
    <property type="evidence" value="ECO:0007669"/>
    <property type="project" value="InterPro"/>
</dbReference>
<dbReference type="Pfam" id="PF01522">
    <property type="entry name" value="Polysacc_deac_1"/>
    <property type="match status" value="1"/>
</dbReference>
<dbReference type="RefSeq" id="WP_079606686.1">
    <property type="nucleotide sequence ID" value="NZ_LT670817.1"/>
</dbReference>
<dbReference type="PANTHER" id="PTHR10587">
    <property type="entry name" value="GLYCOSYL TRANSFERASE-RELATED"/>
    <property type="match status" value="1"/>
</dbReference>
<evidence type="ECO:0000313" key="9">
    <source>
        <dbReference type="Proteomes" id="UP000189796"/>
    </source>
</evidence>
<keyword evidence="4" id="KW-0479">Metal-binding</keyword>
<proteinExistence type="inferred from homology"/>
<comment type="similarity">
    <text evidence="2">Belongs to the polysaccharide deacetylase family.</text>
</comment>
<reference evidence="8 9" key="1">
    <citation type="submission" date="2016-11" db="EMBL/GenBank/DDBJ databases">
        <authorList>
            <person name="Jaros S."/>
            <person name="Januszkiewicz K."/>
            <person name="Wedrychowicz H."/>
        </authorList>
    </citation>
    <scope>NUCLEOTIDE SEQUENCE [LARGE SCALE GENOMIC DNA]</scope>
    <source>
        <strain evidence="8 9">GAS138</strain>
    </source>
</reference>
<dbReference type="SUPFAM" id="SSF88713">
    <property type="entry name" value="Glycoside hydrolase/deacetylase"/>
    <property type="match status" value="1"/>
</dbReference>
<organism evidence="8 9">
    <name type="scientific">Bradyrhizobium erythrophlei</name>
    <dbReference type="NCBI Taxonomy" id="1437360"/>
    <lineage>
        <taxon>Bacteria</taxon>
        <taxon>Pseudomonadati</taxon>
        <taxon>Pseudomonadota</taxon>
        <taxon>Alphaproteobacteria</taxon>
        <taxon>Hyphomicrobiales</taxon>
        <taxon>Nitrobacteraceae</taxon>
        <taxon>Bradyrhizobium</taxon>
    </lineage>
</organism>
<feature type="domain" description="NodB homology" evidence="7">
    <location>
        <begin position="118"/>
        <end position="300"/>
    </location>
</feature>
<accession>A0A1M5YST3</accession>
<dbReference type="EMBL" id="LT670817">
    <property type="protein sequence ID" value="SHI14878.1"/>
    <property type="molecule type" value="Genomic_DNA"/>
</dbReference>
<protein>
    <recommendedName>
        <fullName evidence="3">Chitooligosaccharide deacetylase</fullName>
    </recommendedName>
    <alternativeName>
        <fullName evidence="6">Nodulation protein B</fullName>
    </alternativeName>
</protein>
<dbReference type="GO" id="GO:0016020">
    <property type="term" value="C:membrane"/>
    <property type="evidence" value="ECO:0007669"/>
    <property type="project" value="TreeGrafter"/>
</dbReference>
<evidence type="ECO:0000256" key="5">
    <source>
        <dbReference type="ARBA" id="ARBA00022801"/>
    </source>
</evidence>
<comment type="function">
    <text evidence="1">Is involved in generating a small heat-stable compound (Nod), an acylated oligomer of N-acetylglucosamine, that stimulates mitosis in various plant protoplasts.</text>
</comment>
<sequence>MRNALGLMLASVVTAVLITAVWFWTSSPRAELAASPPATVAAKPAERLAGTAAADVETTAAIAAQPSAAATPSAPAQPKTACANPDALGVSRVVEIDTTGGPGFGFEHFKQLDFLTDKEVVLTFDDGPWPGNTPAVLKALADECTKAIFFPIGKHATYHPEILRQVAAAGHTIGAHTWSHANLNAKKITDQQVKDEIEKGYSAVKLALGAAPSPFFRFPELQHGPAAVAYLQQRNVAMFSCDLDSFDFRAKNADQIVNTVMTKVDKLGKGIILMHDFQKHTAEALPTLLRRLKAGGYKVVQMKARTSYQTLPEYDDALLKDMKVPVAGTRPVGSVVQTVSQ</sequence>
<evidence type="ECO:0000256" key="2">
    <source>
        <dbReference type="ARBA" id="ARBA00010973"/>
    </source>
</evidence>
<gene>
    <name evidence="8" type="ORF">SAMN05443248_8713</name>
</gene>